<dbReference type="Proteomes" id="UP000320643">
    <property type="component" value="Unassembled WGS sequence"/>
</dbReference>
<dbReference type="Pfam" id="PF14824">
    <property type="entry name" value="Sirohm_synth_M"/>
    <property type="match status" value="1"/>
</dbReference>
<dbReference type="UniPathway" id="UPA00262">
    <property type="reaction ID" value="UER00222"/>
</dbReference>
<comment type="catalytic activity">
    <reaction evidence="6">
        <text>precorrin-2 + NAD(+) = sirohydrochlorin + NADH + 2 H(+)</text>
        <dbReference type="Rhea" id="RHEA:15613"/>
        <dbReference type="ChEBI" id="CHEBI:15378"/>
        <dbReference type="ChEBI" id="CHEBI:57540"/>
        <dbReference type="ChEBI" id="CHEBI:57945"/>
        <dbReference type="ChEBI" id="CHEBI:58351"/>
        <dbReference type="ChEBI" id="CHEBI:58827"/>
        <dbReference type="EC" id="1.3.1.76"/>
    </reaction>
</comment>
<evidence type="ECO:0000256" key="2">
    <source>
        <dbReference type="ARBA" id="ARBA00012400"/>
    </source>
</evidence>
<protein>
    <recommendedName>
        <fullName evidence="2">precorrin-2 dehydrogenase</fullName>
        <ecNumber evidence="2">1.3.1.76</ecNumber>
    </recommendedName>
</protein>
<keyword evidence="5" id="KW-0627">Porphyrin biosynthesis</keyword>
<dbReference type="NCBIfam" id="TIGR01470">
    <property type="entry name" value="cysG_Nterm"/>
    <property type="match status" value="1"/>
</dbReference>
<sequence>MNNTLFPVFLKTETARFLIVGGGNVGLEKTQTLLRQNPDVSITIVSISILPELKKVVTQHPKVKYQAKNFEESDVINADFVIAATNDKELNTAIKTCANSRNILVNAADQPQLCDFYLGSIVNKGSLKIAISTNGKSPVLARRMREHLEEAIPEDINDSIDSLNAFRNSHKGSFQEKLADLNRITQNLSATSPAYINKLNYRYLGLEVLVMLIVFVAGYGLSTVLSFTALLGYVQNIPIGFK</sequence>
<dbReference type="GO" id="GO:0019354">
    <property type="term" value="P:siroheme biosynthetic process"/>
    <property type="evidence" value="ECO:0007669"/>
    <property type="project" value="UniProtKB-UniPathway"/>
</dbReference>
<dbReference type="InterPro" id="IPR036291">
    <property type="entry name" value="NAD(P)-bd_dom_sf"/>
</dbReference>
<keyword evidence="4" id="KW-0520">NAD</keyword>
<keyword evidence="7" id="KW-0812">Transmembrane</keyword>
<dbReference type="Gene3D" id="3.40.50.720">
    <property type="entry name" value="NAD(P)-binding Rossmann-like Domain"/>
    <property type="match status" value="1"/>
</dbReference>
<comment type="caution">
    <text evidence="9">The sequence shown here is derived from an EMBL/GenBank/DDBJ whole genome shotgun (WGS) entry which is preliminary data.</text>
</comment>
<evidence type="ECO:0000256" key="3">
    <source>
        <dbReference type="ARBA" id="ARBA00023002"/>
    </source>
</evidence>
<dbReference type="Pfam" id="PF13241">
    <property type="entry name" value="NAD_binding_7"/>
    <property type="match status" value="1"/>
</dbReference>
<evidence type="ECO:0000313" key="10">
    <source>
        <dbReference type="Proteomes" id="UP000320643"/>
    </source>
</evidence>
<keyword evidence="7" id="KW-1133">Transmembrane helix</keyword>
<keyword evidence="7" id="KW-0472">Membrane</keyword>
<dbReference type="PANTHER" id="PTHR35330">
    <property type="entry name" value="SIROHEME BIOSYNTHESIS PROTEIN MET8"/>
    <property type="match status" value="1"/>
</dbReference>
<evidence type="ECO:0000256" key="7">
    <source>
        <dbReference type="SAM" id="Phobius"/>
    </source>
</evidence>
<dbReference type="InterPro" id="IPR028161">
    <property type="entry name" value="Met8-like"/>
</dbReference>
<feature type="domain" description="Siroheme synthase central" evidence="8">
    <location>
        <begin position="125"/>
        <end position="150"/>
    </location>
</feature>
<evidence type="ECO:0000256" key="5">
    <source>
        <dbReference type="ARBA" id="ARBA00023244"/>
    </source>
</evidence>
<comment type="pathway">
    <text evidence="1">Porphyrin-containing compound metabolism; siroheme biosynthesis; sirohydrochlorin from precorrin-2: step 1/1.</text>
</comment>
<accession>A0A552V620</accession>
<reference evidence="9 10" key="1">
    <citation type="submission" date="2019-07" db="EMBL/GenBank/DDBJ databases">
        <title>Flavobacterium sp. nov., isolated from glacier ice.</title>
        <authorList>
            <person name="Liu Q."/>
            <person name="Xin Y.-H."/>
        </authorList>
    </citation>
    <scope>NUCLEOTIDE SEQUENCE [LARGE SCALE GENOMIC DNA]</scope>
    <source>
        <strain evidence="9 10">ZT4R6</strain>
    </source>
</reference>
<dbReference type="EMBL" id="VJVZ01000003">
    <property type="protein sequence ID" value="TRW25924.1"/>
    <property type="molecule type" value="Genomic_DNA"/>
</dbReference>
<proteinExistence type="predicted"/>
<dbReference type="InterPro" id="IPR028281">
    <property type="entry name" value="Sirohaem_synthase_central"/>
</dbReference>
<dbReference type="AlphaFoldDB" id="A0A552V620"/>
<organism evidence="9 10">
    <name type="scientific">Flavobacterium zepuense</name>
    <dbReference type="NCBI Taxonomy" id="2593302"/>
    <lineage>
        <taxon>Bacteria</taxon>
        <taxon>Pseudomonadati</taxon>
        <taxon>Bacteroidota</taxon>
        <taxon>Flavobacteriia</taxon>
        <taxon>Flavobacteriales</taxon>
        <taxon>Flavobacteriaceae</taxon>
        <taxon>Flavobacterium</taxon>
    </lineage>
</organism>
<dbReference type="OrthoDB" id="45564at2"/>
<dbReference type="PANTHER" id="PTHR35330:SF1">
    <property type="entry name" value="SIROHEME BIOSYNTHESIS PROTEIN MET8"/>
    <property type="match status" value="1"/>
</dbReference>
<name>A0A552V620_9FLAO</name>
<dbReference type="SUPFAM" id="SSF75615">
    <property type="entry name" value="Siroheme synthase middle domains-like"/>
    <property type="match status" value="1"/>
</dbReference>
<dbReference type="GO" id="GO:0043115">
    <property type="term" value="F:precorrin-2 dehydrogenase activity"/>
    <property type="evidence" value="ECO:0007669"/>
    <property type="project" value="UniProtKB-EC"/>
</dbReference>
<evidence type="ECO:0000256" key="1">
    <source>
        <dbReference type="ARBA" id="ARBA00005010"/>
    </source>
</evidence>
<gene>
    <name evidence="9" type="ORF">FMM05_06790</name>
</gene>
<dbReference type="RefSeq" id="WP_143372588.1">
    <property type="nucleotide sequence ID" value="NZ_VJVZ01000003.1"/>
</dbReference>
<keyword evidence="3" id="KW-0560">Oxidoreductase</keyword>
<evidence type="ECO:0000256" key="4">
    <source>
        <dbReference type="ARBA" id="ARBA00023027"/>
    </source>
</evidence>
<keyword evidence="10" id="KW-1185">Reference proteome</keyword>
<dbReference type="Gene3D" id="3.30.160.110">
    <property type="entry name" value="Siroheme synthase, domain 2"/>
    <property type="match status" value="1"/>
</dbReference>
<dbReference type="GO" id="GO:0004325">
    <property type="term" value="F:ferrochelatase activity"/>
    <property type="evidence" value="ECO:0007669"/>
    <property type="project" value="InterPro"/>
</dbReference>
<evidence type="ECO:0000259" key="8">
    <source>
        <dbReference type="Pfam" id="PF14824"/>
    </source>
</evidence>
<dbReference type="SUPFAM" id="SSF51735">
    <property type="entry name" value="NAD(P)-binding Rossmann-fold domains"/>
    <property type="match status" value="1"/>
</dbReference>
<dbReference type="EC" id="1.3.1.76" evidence="2"/>
<feature type="transmembrane region" description="Helical" evidence="7">
    <location>
        <begin position="208"/>
        <end position="234"/>
    </location>
</feature>
<evidence type="ECO:0000313" key="9">
    <source>
        <dbReference type="EMBL" id="TRW25924.1"/>
    </source>
</evidence>
<evidence type="ECO:0000256" key="6">
    <source>
        <dbReference type="ARBA" id="ARBA00047561"/>
    </source>
</evidence>
<dbReference type="InterPro" id="IPR006367">
    <property type="entry name" value="Sirohaem_synthase_N"/>
</dbReference>